<feature type="compositionally biased region" description="Polar residues" evidence="1">
    <location>
        <begin position="1"/>
        <end position="14"/>
    </location>
</feature>
<comment type="caution">
    <text evidence="2">The sequence shown here is derived from an EMBL/GenBank/DDBJ whole genome shotgun (WGS) entry which is preliminary data.</text>
</comment>
<accession>A0A4Z2HQU1</accession>
<dbReference type="Proteomes" id="UP000314294">
    <property type="component" value="Unassembled WGS sequence"/>
</dbReference>
<sequence length="112" mass="12276">MSTSPSTSMQSVTRTPADPSPRPSKLLRRARDAQRLRLEHQQGVTEINLIVRRRRSDSGRDAFDGAEKAAGRRFAPGGRVPARSENASRSSGLASNEPLPRVQRDPERSLSG</sequence>
<feature type="compositionally biased region" description="Basic and acidic residues" evidence="1">
    <location>
        <begin position="56"/>
        <end position="70"/>
    </location>
</feature>
<evidence type="ECO:0000313" key="3">
    <source>
        <dbReference type="Proteomes" id="UP000314294"/>
    </source>
</evidence>
<feature type="region of interest" description="Disordered" evidence="1">
    <location>
        <begin position="1"/>
        <end position="25"/>
    </location>
</feature>
<feature type="compositionally biased region" description="Basic and acidic residues" evidence="1">
    <location>
        <begin position="102"/>
        <end position="112"/>
    </location>
</feature>
<keyword evidence="3" id="KW-1185">Reference proteome</keyword>
<name>A0A4Z2HQU1_9TELE</name>
<evidence type="ECO:0000313" key="2">
    <source>
        <dbReference type="EMBL" id="TNN68087.1"/>
    </source>
</evidence>
<feature type="compositionally biased region" description="Polar residues" evidence="1">
    <location>
        <begin position="85"/>
        <end position="94"/>
    </location>
</feature>
<proteinExistence type="predicted"/>
<dbReference type="EMBL" id="SRLO01000195">
    <property type="protein sequence ID" value="TNN68087.1"/>
    <property type="molecule type" value="Genomic_DNA"/>
</dbReference>
<feature type="region of interest" description="Disordered" evidence="1">
    <location>
        <begin position="53"/>
        <end position="112"/>
    </location>
</feature>
<reference evidence="2 3" key="1">
    <citation type="submission" date="2019-03" db="EMBL/GenBank/DDBJ databases">
        <title>First draft genome of Liparis tanakae, snailfish: a comprehensive survey of snailfish specific genes.</title>
        <authorList>
            <person name="Kim W."/>
            <person name="Song I."/>
            <person name="Jeong J.-H."/>
            <person name="Kim D."/>
            <person name="Kim S."/>
            <person name="Ryu S."/>
            <person name="Song J.Y."/>
            <person name="Lee S.K."/>
        </authorList>
    </citation>
    <scope>NUCLEOTIDE SEQUENCE [LARGE SCALE GENOMIC DNA]</scope>
    <source>
        <tissue evidence="2">Muscle</tissue>
    </source>
</reference>
<gene>
    <name evidence="2" type="ORF">EYF80_021732</name>
</gene>
<dbReference type="AlphaFoldDB" id="A0A4Z2HQU1"/>
<organism evidence="2 3">
    <name type="scientific">Liparis tanakae</name>
    <name type="common">Tanaka's snailfish</name>
    <dbReference type="NCBI Taxonomy" id="230148"/>
    <lineage>
        <taxon>Eukaryota</taxon>
        <taxon>Metazoa</taxon>
        <taxon>Chordata</taxon>
        <taxon>Craniata</taxon>
        <taxon>Vertebrata</taxon>
        <taxon>Euteleostomi</taxon>
        <taxon>Actinopterygii</taxon>
        <taxon>Neopterygii</taxon>
        <taxon>Teleostei</taxon>
        <taxon>Neoteleostei</taxon>
        <taxon>Acanthomorphata</taxon>
        <taxon>Eupercaria</taxon>
        <taxon>Perciformes</taxon>
        <taxon>Cottioidei</taxon>
        <taxon>Cottales</taxon>
        <taxon>Liparidae</taxon>
        <taxon>Liparis</taxon>
    </lineage>
</organism>
<evidence type="ECO:0000256" key="1">
    <source>
        <dbReference type="SAM" id="MobiDB-lite"/>
    </source>
</evidence>
<protein>
    <submittedName>
        <fullName evidence="2">Uncharacterized protein</fullName>
    </submittedName>
</protein>